<dbReference type="Proteomes" id="UP000238348">
    <property type="component" value="Chromosome"/>
</dbReference>
<dbReference type="Pfam" id="PF07098">
    <property type="entry name" value="DUF1360"/>
    <property type="match status" value="1"/>
</dbReference>
<proteinExistence type="predicted"/>
<evidence type="ECO:0000256" key="1">
    <source>
        <dbReference type="SAM" id="MobiDB-lite"/>
    </source>
</evidence>
<protein>
    <recommendedName>
        <fullName evidence="4">DUF1360 domain-containing protein</fullName>
    </recommendedName>
</protein>
<feature type="region of interest" description="Disordered" evidence="1">
    <location>
        <begin position="89"/>
        <end position="109"/>
    </location>
</feature>
<dbReference type="InterPro" id="IPR010773">
    <property type="entry name" value="Mycophage_PG1_Gp7"/>
</dbReference>
<dbReference type="AlphaFoldDB" id="A0A2L0F2S2"/>
<sequence length="170" mass="18288">MHVACTDVMLNLDSLVGHGHEEEPLAHYVRLMGTYLLLSAGSFVLLERAGRPLPSRIPLRDVALLGLATNRLSRLITRDKVTRAVRAPFTDVEPDASGETHETPRGDGMTRAIGELLTCPRCAAMWASLALTLGYFVSPRVTRAASSLLGAAAISDFVNTGYARVMNAGK</sequence>
<accession>A0A2L0F2S2</accession>
<evidence type="ECO:0000313" key="2">
    <source>
        <dbReference type="EMBL" id="AUX45801.1"/>
    </source>
</evidence>
<organism evidence="2 3">
    <name type="scientific">Sorangium cellulosum</name>
    <name type="common">Polyangium cellulosum</name>
    <dbReference type="NCBI Taxonomy" id="56"/>
    <lineage>
        <taxon>Bacteria</taxon>
        <taxon>Pseudomonadati</taxon>
        <taxon>Myxococcota</taxon>
        <taxon>Polyangia</taxon>
        <taxon>Polyangiales</taxon>
        <taxon>Polyangiaceae</taxon>
        <taxon>Sorangium</taxon>
    </lineage>
</organism>
<gene>
    <name evidence="2" type="ORF">SOCE26_072970</name>
</gene>
<name>A0A2L0F2S2_SORCE</name>
<evidence type="ECO:0008006" key="4">
    <source>
        <dbReference type="Google" id="ProtNLM"/>
    </source>
</evidence>
<evidence type="ECO:0000313" key="3">
    <source>
        <dbReference type="Proteomes" id="UP000238348"/>
    </source>
</evidence>
<dbReference type="EMBL" id="CP012673">
    <property type="protein sequence ID" value="AUX45801.1"/>
    <property type="molecule type" value="Genomic_DNA"/>
</dbReference>
<reference evidence="2 3" key="1">
    <citation type="submission" date="2015-09" db="EMBL/GenBank/DDBJ databases">
        <title>Sorangium comparison.</title>
        <authorList>
            <person name="Zaburannyi N."/>
            <person name="Bunk B."/>
            <person name="Overmann J."/>
            <person name="Mueller R."/>
        </authorList>
    </citation>
    <scope>NUCLEOTIDE SEQUENCE [LARGE SCALE GENOMIC DNA]</scope>
    <source>
        <strain evidence="2 3">So ce26</strain>
    </source>
</reference>